<dbReference type="InterPro" id="IPR010982">
    <property type="entry name" value="Lambda_DNA-bd_dom_sf"/>
</dbReference>
<dbReference type="EMBL" id="CALYLO010000021">
    <property type="protein sequence ID" value="CAH8249922.1"/>
    <property type="molecule type" value="Genomic_DNA"/>
</dbReference>
<dbReference type="SUPFAM" id="SSF47413">
    <property type="entry name" value="lambda repressor-like DNA-binding domains"/>
    <property type="match status" value="1"/>
</dbReference>
<name>A0ABN8UHR6_9BACL</name>
<reference evidence="1" key="1">
    <citation type="submission" date="2022-06" db="EMBL/GenBank/DDBJ databases">
        <authorList>
            <person name="Dietemann V."/>
            <person name="Ory F."/>
            <person name="Dainat B."/>
            <person name="Oberhansli S."/>
        </authorList>
    </citation>
    <scope>NUCLEOTIDE SEQUENCE</scope>
    <source>
        <strain evidence="1">Ena-SAMPLE-TAB-26-04-2022-14:26:32:270-5432</strain>
    </source>
</reference>
<accession>A0ABN8UHR6</accession>
<protein>
    <recommendedName>
        <fullName evidence="3">XRE family transcriptional regulator</fullName>
    </recommendedName>
</protein>
<dbReference type="Proteomes" id="UP001154322">
    <property type="component" value="Unassembled WGS sequence"/>
</dbReference>
<evidence type="ECO:0000313" key="1">
    <source>
        <dbReference type="EMBL" id="CAH8249922.1"/>
    </source>
</evidence>
<dbReference type="RefSeq" id="WP_261948985.1">
    <property type="nucleotide sequence ID" value="NZ_CALYLO010000021.1"/>
</dbReference>
<proteinExistence type="predicted"/>
<evidence type="ECO:0000313" key="2">
    <source>
        <dbReference type="Proteomes" id="UP001154322"/>
    </source>
</evidence>
<sequence>MKKRKLSPIGVTIKKRLAEMNMTQYELAAQVGTNKLYLPDYDWERRKKLHP</sequence>
<gene>
    <name evidence="1" type="ORF">WJ0W_007108</name>
</gene>
<keyword evidence="2" id="KW-1185">Reference proteome</keyword>
<evidence type="ECO:0008006" key="3">
    <source>
        <dbReference type="Google" id="ProtNLM"/>
    </source>
</evidence>
<organism evidence="1 2">
    <name type="scientific">Paenibacillus melissococcoides</name>
    <dbReference type="NCBI Taxonomy" id="2912268"/>
    <lineage>
        <taxon>Bacteria</taxon>
        <taxon>Bacillati</taxon>
        <taxon>Bacillota</taxon>
        <taxon>Bacilli</taxon>
        <taxon>Bacillales</taxon>
        <taxon>Paenibacillaceae</taxon>
        <taxon>Paenibacillus</taxon>
    </lineage>
</organism>
<comment type="caution">
    <text evidence="1">The sequence shown here is derived from an EMBL/GenBank/DDBJ whole genome shotgun (WGS) entry which is preliminary data.</text>
</comment>